<accession>A0AAN9C501</accession>
<dbReference type="InterPro" id="IPR011993">
    <property type="entry name" value="PH-like_dom_sf"/>
</dbReference>
<comment type="caution">
    <text evidence="5">The sequence shown here is derived from an EMBL/GenBank/DDBJ whole genome shotgun (WGS) entry which is preliminary data.</text>
</comment>
<evidence type="ECO:0000313" key="5">
    <source>
        <dbReference type="EMBL" id="KAK7116784.1"/>
    </source>
</evidence>
<keyword evidence="6" id="KW-1185">Reference proteome</keyword>
<dbReference type="PROSITE" id="PS00660">
    <property type="entry name" value="FERM_1"/>
    <property type="match status" value="1"/>
</dbReference>
<dbReference type="InterPro" id="IPR035963">
    <property type="entry name" value="FERM_2"/>
</dbReference>
<evidence type="ECO:0000256" key="2">
    <source>
        <dbReference type="ARBA" id="ARBA00022490"/>
    </source>
</evidence>
<dbReference type="Gene3D" id="1.20.80.10">
    <property type="match status" value="1"/>
</dbReference>
<dbReference type="FunFam" id="3.10.20.90:FF:000039">
    <property type="entry name" value="Tyrosine-protein phosphatase non-receptor type"/>
    <property type="match status" value="1"/>
</dbReference>
<dbReference type="SUPFAM" id="SSF50729">
    <property type="entry name" value="PH domain-like"/>
    <property type="match status" value="1"/>
</dbReference>
<dbReference type="SMART" id="SM00295">
    <property type="entry name" value="B41"/>
    <property type="match status" value="1"/>
</dbReference>
<dbReference type="SUPFAM" id="SSF54236">
    <property type="entry name" value="Ubiquitin-like"/>
    <property type="match status" value="1"/>
</dbReference>
<dbReference type="Gene3D" id="3.10.20.90">
    <property type="entry name" value="Phosphatidylinositol 3-kinase Catalytic Subunit, Chain A, domain 1"/>
    <property type="match status" value="1"/>
</dbReference>
<dbReference type="InterPro" id="IPR019747">
    <property type="entry name" value="FERM_CS"/>
</dbReference>
<keyword evidence="2" id="KW-0963">Cytoplasm</keyword>
<dbReference type="Proteomes" id="UP001374579">
    <property type="component" value="Unassembled WGS sequence"/>
</dbReference>
<dbReference type="PROSITE" id="PS50057">
    <property type="entry name" value="FERM_3"/>
    <property type="match status" value="1"/>
</dbReference>
<dbReference type="AlphaFoldDB" id="A0AAN9C501"/>
<evidence type="ECO:0000256" key="3">
    <source>
        <dbReference type="SAM" id="MobiDB-lite"/>
    </source>
</evidence>
<dbReference type="GO" id="GO:0005856">
    <property type="term" value="C:cytoskeleton"/>
    <property type="evidence" value="ECO:0007669"/>
    <property type="project" value="TreeGrafter"/>
</dbReference>
<evidence type="ECO:0000256" key="1">
    <source>
        <dbReference type="ARBA" id="ARBA00004496"/>
    </source>
</evidence>
<dbReference type="InterPro" id="IPR018980">
    <property type="entry name" value="FERM_PH-like_C"/>
</dbReference>
<dbReference type="InterPro" id="IPR014352">
    <property type="entry name" value="FERM/acyl-CoA-bd_prot_sf"/>
</dbReference>
<dbReference type="SUPFAM" id="SSF47031">
    <property type="entry name" value="Second domain of FERM"/>
    <property type="match status" value="1"/>
</dbReference>
<dbReference type="Pfam" id="PF00373">
    <property type="entry name" value="FERM_M"/>
    <property type="match status" value="1"/>
</dbReference>
<organism evidence="5 6">
    <name type="scientific">Littorina saxatilis</name>
    <dbReference type="NCBI Taxonomy" id="31220"/>
    <lineage>
        <taxon>Eukaryota</taxon>
        <taxon>Metazoa</taxon>
        <taxon>Spiralia</taxon>
        <taxon>Lophotrochozoa</taxon>
        <taxon>Mollusca</taxon>
        <taxon>Gastropoda</taxon>
        <taxon>Caenogastropoda</taxon>
        <taxon>Littorinimorpha</taxon>
        <taxon>Littorinoidea</taxon>
        <taxon>Littorinidae</taxon>
        <taxon>Littorina</taxon>
    </lineage>
</organism>
<dbReference type="InterPro" id="IPR029071">
    <property type="entry name" value="Ubiquitin-like_domsf"/>
</dbReference>
<sequence>MSKTGKSRLSRLLPKFLRGDKSSKSEGGIDSKSPYCIIHFLDDSHHQIQIKANWKGNQLLEKVCELLSLHEKDYFGLRFIDSSGQTHWLDGSKSLSSQLKGCQTPHKLYFGVKFYAADPCKLREEITRYLFYLQVKQDVLQGRLPVTFDEATELSAYAVQSELGDYDRHQHTVGYVSEFCFIPNQTEELERRVAAIHSRLIGLVPVKAEYRYLEKVKWLDMYGVDLHPVLGEGNVEYFLGLTPTGIVVYKNKNKVGNYFWPRINKVTFKGKFFIVKVKDKNNEEHVYAFELPRKTATKHLWKCCVEHHAFFSGRSERQAVSDGLSRHSANVVRLPSRRQPRRINSDSRLNADENYNSQYNHDTGMVTMMMRPEPVRA</sequence>
<dbReference type="InterPro" id="IPR019749">
    <property type="entry name" value="Band_41_domain"/>
</dbReference>
<dbReference type="PANTHER" id="PTHR23280">
    <property type="entry name" value="4.1 G PROTEIN"/>
    <property type="match status" value="1"/>
</dbReference>
<dbReference type="FunFam" id="1.20.80.10:FF:000003">
    <property type="entry name" value="Tyrosine-protein phosphatase non-receptor type 4"/>
    <property type="match status" value="1"/>
</dbReference>
<feature type="domain" description="FERM" evidence="4">
    <location>
        <begin position="34"/>
        <end position="315"/>
    </location>
</feature>
<dbReference type="Pfam" id="PF09379">
    <property type="entry name" value="FERM_N"/>
    <property type="match status" value="1"/>
</dbReference>
<feature type="region of interest" description="Disordered" evidence="3">
    <location>
        <begin position="338"/>
        <end position="360"/>
    </location>
</feature>
<dbReference type="GO" id="GO:0016020">
    <property type="term" value="C:membrane"/>
    <property type="evidence" value="ECO:0007669"/>
    <property type="project" value="UniProtKB-ARBA"/>
</dbReference>
<dbReference type="SMART" id="SM01196">
    <property type="entry name" value="FERM_C"/>
    <property type="match status" value="1"/>
</dbReference>
<dbReference type="CDD" id="cd13186">
    <property type="entry name" value="FERM_C_NBL4_NBL5"/>
    <property type="match status" value="1"/>
</dbReference>
<evidence type="ECO:0000259" key="4">
    <source>
        <dbReference type="PROSITE" id="PS50057"/>
    </source>
</evidence>
<gene>
    <name evidence="5" type="ORF">V1264_002402</name>
</gene>
<name>A0AAN9C501_9CAEN</name>
<dbReference type="Pfam" id="PF09380">
    <property type="entry name" value="FERM_C"/>
    <property type="match status" value="1"/>
</dbReference>
<dbReference type="FunFam" id="2.30.29.30:FF:000002">
    <property type="entry name" value="Band 4.1-like protein 5 isoform 1"/>
    <property type="match status" value="1"/>
</dbReference>
<reference evidence="5 6" key="1">
    <citation type="submission" date="2024-02" db="EMBL/GenBank/DDBJ databases">
        <title>Chromosome-scale genome assembly of the rough periwinkle Littorina saxatilis.</title>
        <authorList>
            <person name="De Jode A."/>
            <person name="Faria R."/>
            <person name="Formenti G."/>
            <person name="Sims Y."/>
            <person name="Smith T.P."/>
            <person name="Tracey A."/>
            <person name="Wood J.M.D."/>
            <person name="Zagrodzka Z.B."/>
            <person name="Johannesson K."/>
            <person name="Butlin R.K."/>
            <person name="Leder E.H."/>
        </authorList>
    </citation>
    <scope>NUCLEOTIDE SEQUENCE [LARGE SCALE GENOMIC DNA]</scope>
    <source>
        <strain evidence="5">Snail1</strain>
        <tissue evidence="5">Muscle</tissue>
    </source>
</reference>
<dbReference type="InterPro" id="IPR018979">
    <property type="entry name" value="FERM_N"/>
</dbReference>
<dbReference type="EMBL" id="JBAMIC010000001">
    <property type="protein sequence ID" value="KAK7116784.1"/>
    <property type="molecule type" value="Genomic_DNA"/>
</dbReference>
<proteinExistence type="predicted"/>
<dbReference type="Gene3D" id="2.30.29.30">
    <property type="entry name" value="Pleckstrin-homology domain (PH domain)/Phosphotyrosine-binding domain (PTB)"/>
    <property type="match status" value="1"/>
</dbReference>
<dbReference type="GO" id="GO:0005737">
    <property type="term" value="C:cytoplasm"/>
    <property type="evidence" value="ECO:0007669"/>
    <property type="project" value="UniProtKB-SubCell"/>
</dbReference>
<dbReference type="InterPro" id="IPR019748">
    <property type="entry name" value="FERM_central"/>
</dbReference>
<evidence type="ECO:0000313" key="6">
    <source>
        <dbReference type="Proteomes" id="UP001374579"/>
    </source>
</evidence>
<dbReference type="PRINTS" id="PR00935">
    <property type="entry name" value="BAND41"/>
</dbReference>
<dbReference type="GO" id="GO:0031032">
    <property type="term" value="P:actomyosin structure organization"/>
    <property type="evidence" value="ECO:0007669"/>
    <property type="project" value="TreeGrafter"/>
</dbReference>
<comment type="subcellular location">
    <subcellularLocation>
        <location evidence="1">Cytoplasm</location>
    </subcellularLocation>
</comment>
<dbReference type="PANTHER" id="PTHR23280:SF4">
    <property type="entry name" value="BAND 4.1-LIKE PROTEIN 4A"/>
    <property type="match status" value="1"/>
</dbReference>
<dbReference type="InterPro" id="IPR000299">
    <property type="entry name" value="FERM_domain"/>
</dbReference>
<protein>
    <recommendedName>
        <fullName evidence="4">FERM domain-containing protein</fullName>
    </recommendedName>
</protein>
<dbReference type="CDD" id="cd14473">
    <property type="entry name" value="FERM_B-lobe"/>
    <property type="match status" value="1"/>
</dbReference>